<protein>
    <submittedName>
        <fullName evidence="1">Uncharacterized protein</fullName>
    </submittedName>
</protein>
<sequence length="126" mass="13359">MLALFSTLVLAGCSPTTLPEFEAVQTDRDLLVGAASQDVDADSTRYVGEVEGADIYLARGTDDTLCLIHIRDGEWEHTGCGAGLGIGSTLETGTRIEAGTFTFPDDEVAGGKRTRLSDSVTVISYR</sequence>
<organism evidence="1 2">
    <name type="scientific">Microbacterium trichothecenolyticum</name>
    <name type="common">Aureobacterium trichothecenolyticum</name>
    <dbReference type="NCBI Taxonomy" id="69370"/>
    <lineage>
        <taxon>Bacteria</taxon>
        <taxon>Bacillati</taxon>
        <taxon>Actinomycetota</taxon>
        <taxon>Actinomycetes</taxon>
        <taxon>Micrococcales</taxon>
        <taxon>Microbacteriaceae</taxon>
        <taxon>Microbacterium</taxon>
    </lineage>
</organism>
<reference evidence="1 2" key="1">
    <citation type="submission" date="2015-02" db="EMBL/GenBank/DDBJ databases">
        <title>Draft genome sequences of ten Microbacterium spp. with emphasis on heavy metal contaminated environments.</title>
        <authorList>
            <person name="Corretto E."/>
        </authorList>
    </citation>
    <scope>NUCLEOTIDE SEQUENCE [LARGE SCALE GENOMIC DNA]</scope>
    <source>
        <strain evidence="1 2">DSM 8608</strain>
    </source>
</reference>
<dbReference type="Proteomes" id="UP000034098">
    <property type="component" value="Unassembled WGS sequence"/>
</dbReference>
<keyword evidence="2" id="KW-1185">Reference proteome</keyword>
<dbReference type="PATRIC" id="fig|69370.6.peg.1360"/>
<accession>A0A0M2HH49</accession>
<dbReference type="AlphaFoldDB" id="A0A0M2HH49"/>
<name>A0A0M2HH49_MICTR</name>
<evidence type="ECO:0000313" key="1">
    <source>
        <dbReference type="EMBL" id="KJL43629.1"/>
    </source>
</evidence>
<proteinExistence type="predicted"/>
<evidence type="ECO:0000313" key="2">
    <source>
        <dbReference type="Proteomes" id="UP000034098"/>
    </source>
</evidence>
<dbReference type="EMBL" id="JYJA01000030">
    <property type="protein sequence ID" value="KJL43629.1"/>
    <property type="molecule type" value="Genomic_DNA"/>
</dbReference>
<gene>
    <name evidence="1" type="ORF">RS82_01324</name>
</gene>
<comment type="caution">
    <text evidence="1">The sequence shown here is derived from an EMBL/GenBank/DDBJ whole genome shotgun (WGS) entry which is preliminary data.</text>
</comment>